<sequence>MTRQWVAGVLASAAVLMSPAIRAESCLDEAQWQALQQQSGTQPVLLYVWSPRMVLSAVHADQVQLVARQEGLKLVPVHDHRVPAGEVMQALQRLRQQTPAAAEALAGSVPLCSESLVQQDAYRHFPTAWVVRKGGYHPRPLVAAMPMPYWRQGIRLRMMRTVEQKAD</sequence>
<evidence type="ECO:0000313" key="2">
    <source>
        <dbReference type="EMBL" id="SEN54916.1"/>
    </source>
</evidence>
<feature type="chain" id="PRO_5011714887" description="Integrating conjugative element protein, PFL_4709 family" evidence="1">
    <location>
        <begin position="23"/>
        <end position="167"/>
    </location>
</feature>
<evidence type="ECO:0000313" key="3">
    <source>
        <dbReference type="Proteomes" id="UP000199531"/>
    </source>
</evidence>
<accession>A0A1H8HF74</accession>
<protein>
    <recommendedName>
        <fullName evidence="4">Integrating conjugative element protein, PFL_4709 family</fullName>
    </recommendedName>
</protein>
<reference evidence="2 3" key="1">
    <citation type="submission" date="2016-10" db="EMBL/GenBank/DDBJ databases">
        <authorList>
            <person name="de Groot N.N."/>
        </authorList>
    </citation>
    <scope>NUCLEOTIDE SEQUENCE [LARGE SCALE GENOMIC DNA]</scope>
    <source>
        <strain evidence="2 3">DSM 15123</strain>
    </source>
</reference>
<gene>
    <name evidence="2" type="ORF">SAMN02745977_01538</name>
</gene>
<dbReference type="AlphaFoldDB" id="A0A1H8HF74"/>
<organism evidence="2 3">
    <name type="scientific">Brachymonas denitrificans DSM 15123</name>
    <dbReference type="NCBI Taxonomy" id="1121117"/>
    <lineage>
        <taxon>Bacteria</taxon>
        <taxon>Pseudomonadati</taxon>
        <taxon>Pseudomonadota</taxon>
        <taxon>Betaproteobacteria</taxon>
        <taxon>Burkholderiales</taxon>
        <taxon>Comamonadaceae</taxon>
        <taxon>Brachymonas</taxon>
    </lineage>
</organism>
<dbReference type="RefSeq" id="WP_143280558.1">
    <property type="nucleotide sequence ID" value="NZ_FOCW01000002.1"/>
</dbReference>
<dbReference type="OrthoDB" id="8911950at2"/>
<dbReference type="STRING" id="1121117.SAMN02745977_01538"/>
<evidence type="ECO:0008006" key="4">
    <source>
        <dbReference type="Google" id="ProtNLM"/>
    </source>
</evidence>
<dbReference type="Proteomes" id="UP000199531">
    <property type="component" value="Unassembled WGS sequence"/>
</dbReference>
<name>A0A1H8HF74_9BURK</name>
<dbReference type="EMBL" id="FOCW01000002">
    <property type="protein sequence ID" value="SEN54916.1"/>
    <property type="molecule type" value="Genomic_DNA"/>
</dbReference>
<keyword evidence="1" id="KW-0732">Signal</keyword>
<keyword evidence="3" id="KW-1185">Reference proteome</keyword>
<evidence type="ECO:0000256" key="1">
    <source>
        <dbReference type="SAM" id="SignalP"/>
    </source>
</evidence>
<proteinExistence type="predicted"/>
<feature type="signal peptide" evidence="1">
    <location>
        <begin position="1"/>
        <end position="22"/>
    </location>
</feature>